<proteinExistence type="predicted"/>
<dbReference type="EMBL" id="JAAYYV010000087">
    <property type="protein sequence ID" value="NLF53425.1"/>
    <property type="molecule type" value="Genomic_DNA"/>
</dbReference>
<organism evidence="2 3">
    <name type="scientific">Thauera phenolivorans</name>
    <dbReference type="NCBI Taxonomy" id="1792543"/>
    <lineage>
        <taxon>Bacteria</taxon>
        <taxon>Pseudomonadati</taxon>
        <taxon>Pseudomonadota</taxon>
        <taxon>Betaproteobacteria</taxon>
        <taxon>Rhodocyclales</taxon>
        <taxon>Zoogloeaceae</taxon>
        <taxon>Thauera</taxon>
    </lineage>
</organism>
<dbReference type="SUPFAM" id="SSF56935">
    <property type="entry name" value="Porins"/>
    <property type="match status" value="1"/>
</dbReference>
<dbReference type="OrthoDB" id="183532at2"/>
<keyword evidence="2" id="KW-0675">Receptor</keyword>
<dbReference type="Pfam" id="PF07715">
    <property type="entry name" value="Plug"/>
    <property type="match status" value="1"/>
</dbReference>
<dbReference type="Gene3D" id="2.170.130.10">
    <property type="entry name" value="TonB-dependent receptor, plug domain"/>
    <property type="match status" value="1"/>
</dbReference>
<evidence type="ECO:0000313" key="2">
    <source>
        <dbReference type="EMBL" id="NLF53425.1"/>
    </source>
</evidence>
<dbReference type="AlphaFoldDB" id="A0A7X7R6T5"/>
<reference evidence="2 3" key="1">
    <citation type="journal article" date="2020" name="Biotechnol. Biofuels">
        <title>New insights from the biogas microbiome by comprehensive genome-resolved metagenomics of nearly 1600 species originating from multiple anaerobic digesters.</title>
        <authorList>
            <person name="Campanaro S."/>
            <person name="Treu L."/>
            <person name="Rodriguez-R L.M."/>
            <person name="Kovalovszki A."/>
            <person name="Ziels R.M."/>
            <person name="Maus I."/>
            <person name="Zhu X."/>
            <person name="Kougias P.G."/>
            <person name="Basile A."/>
            <person name="Luo G."/>
            <person name="Schluter A."/>
            <person name="Konstantinidis K.T."/>
            <person name="Angelidaki I."/>
        </authorList>
    </citation>
    <scope>NUCLEOTIDE SEQUENCE [LARGE SCALE GENOMIC DNA]</scope>
    <source>
        <strain evidence="2">AS06rmzACSIP_256</strain>
    </source>
</reference>
<comment type="caution">
    <text evidence="2">The sequence shown here is derived from an EMBL/GenBank/DDBJ whole genome shotgun (WGS) entry which is preliminary data.</text>
</comment>
<dbReference type="InterPro" id="IPR037066">
    <property type="entry name" value="Plug_dom_sf"/>
</dbReference>
<accession>A0A7X7R6T5</accession>
<protein>
    <submittedName>
        <fullName evidence="2">TonB-dependent receptor plug domain-containing protein</fullName>
    </submittedName>
</protein>
<gene>
    <name evidence="2" type="ORF">GX576_03300</name>
</gene>
<dbReference type="InterPro" id="IPR012910">
    <property type="entry name" value="Plug_dom"/>
</dbReference>
<name>A0A7X7R6T5_9RHOO</name>
<evidence type="ECO:0000313" key="3">
    <source>
        <dbReference type="Proteomes" id="UP000536534"/>
    </source>
</evidence>
<evidence type="ECO:0000259" key="1">
    <source>
        <dbReference type="Pfam" id="PF07715"/>
    </source>
</evidence>
<dbReference type="RefSeq" id="WP_068808481.1">
    <property type="nucleotide sequence ID" value="NZ_MBFM01000004.1"/>
</dbReference>
<feature type="domain" description="TonB-dependent receptor plug" evidence="1">
    <location>
        <begin position="28"/>
        <end position="62"/>
    </location>
</feature>
<dbReference type="Proteomes" id="UP000536534">
    <property type="component" value="Unassembled WGS sequence"/>
</dbReference>
<sequence>MHEARSERAFLGALPVVLSASRLAQPVGEAPSATTVIDRDMIRVAGARSVDELMRWVPGFQVGPRSFLSLRRVL</sequence>